<name>A0A368G5V9_ANCCA</name>
<proteinExistence type="predicted"/>
<evidence type="ECO:0000313" key="1">
    <source>
        <dbReference type="EMBL" id="RCN38410.1"/>
    </source>
</evidence>
<gene>
    <name evidence="1" type="ORF">ANCCAN_15687</name>
</gene>
<dbReference type="EMBL" id="JOJR01000402">
    <property type="protein sequence ID" value="RCN38410.1"/>
    <property type="molecule type" value="Genomic_DNA"/>
</dbReference>
<sequence>MRIATFFTMRSIKLLNVIRLLYCQTYVYLVIWNLNSSENRILIVMEYVKFNHSDPSWNKC</sequence>
<dbReference type="Proteomes" id="UP000252519">
    <property type="component" value="Unassembled WGS sequence"/>
</dbReference>
<organism evidence="1 2">
    <name type="scientific">Ancylostoma caninum</name>
    <name type="common">Dog hookworm</name>
    <dbReference type="NCBI Taxonomy" id="29170"/>
    <lineage>
        <taxon>Eukaryota</taxon>
        <taxon>Metazoa</taxon>
        <taxon>Ecdysozoa</taxon>
        <taxon>Nematoda</taxon>
        <taxon>Chromadorea</taxon>
        <taxon>Rhabditida</taxon>
        <taxon>Rhabditina</taxon>
        <taxon>Rhabditomorpha</taxon>
        <taxon>Strongyloidea</taxon>
        <taxon>Ancylostomatidae</taxon>
        <taxon>Ancylostomatinae</taxon>
        <taxon>Ancylostoma</taxon>
    </lineage>
</organism>
<keyword evidence="2" id="KW-1185">Reference proteome</keyword>
<comment type="caution">
    <text evidence="1">The sequence shown here is derived from an EMBL/GenBank/DDBJ whole genome shotgun (WGS) entry which is preliminary data.</text>
</comment>
<accession>A0A368G5V9</accession>
<protein>
    <submittedName>
        <fullName evidence="1">Uncharacterized protein</fullName>
    </submittedName>
</protein>
<reference evidence="1 2" key="1">
    <citation type="submission" date="2014-10" db="EMBL/GenBank/DDBJ databases">
        <title>Draft genome of the hookworm Ancylostoma caninum.</title>
        <authorList>
            <person name="Mitreva M."/>
        </authorList>
    </citation>
    <scope>NUCLEOTIDE SEQUENCE [LARGE SCALE GENOMIC DNA]</scope>
    <source>
        <strain evidence="1 2">Baltimore</strain>
    </source>
</reference>
<evidence type="ECO:0000313" key="2">
    <source>
        <dbReference type="Proteomes" id="UP000252519"/>
    </source>
</evidence>
<dbReference type="AlphaFoldDB" id="A0A368G5V9"/>